<comment type="caution">
    <text evidence="2">The sequence shown here is derived from an EMBL/GenBank/DDBJ whole genome shotgun (WGS) entry which is preliminary data.</text>
</comment>
<dbReference type="Proteomes" id="UP000322244">
    <property type="component" value="Unassembled WGS sequence"/>
</dbReference>
<dbReference type="InterPro" id="IPR036689">
    <property type="entry name" value="ESAT-6-like_sf"/>
</dbReference>
<dbReference type="Pfam" id="PF06013">
    <property type="entry name" value="WXG100"/>
    <property type="match status" value="1"/>
</dbReference>
<evidence type="ECO:0000313" key="2">
    <source>
        <dbReference type="EMBL" id="KAA0024537.1"/>
    </source>
</evidence>
<keyword evidence="3" id="KW-1185">Reference proteome</keyword>
<feature type="coiled-coil region" evidence="1">
    <location>
        <begin position="75"/>
        <end position="102"/>
    </location>
</feature>
<evidence type="ECO:0000256" key="1">
    <source>
        <dbReference type="SAM" id="Coils"/>
    </source>
</evidence>
<name>A0A5A7SII2_9NOCA</name>
<dbReference type="EMBL" id="VLNY01000001">
    <property type="protein sequence ID" value="KAA0024537.1"/>
    <property type="molecule type" value="Genomic_DNA"/>
</dbReference>
<organism evidence="2 3">
    <name type="scientific">Antrihabitans cavernicola</name>
    <dbReference type="NCBI Taxonomy" id="2495913"/>
    <lineage>
        <taxon>Bacteria</taxon>
        <taxon>Bacillati</taxon>
        <taxon>Actinomycetota</taxon>
        <taxon>Actinomycetes</taxon>
        <taxon>Mycobacteriales</taxon>
        <taxon>Nocardiaceae</taxon>
        <taxon>Antrihabitans</taxon>
    </lineage>
</organism>
<reference evidence="2 3" key="1">
    <citation type="submission" date="2019-07" db="EMBL/GenBank/DDBJ databases">
        <title>Rhodococcus cavernicolus sp. nov., isolated from a cave.</title>
        <authorList>
            <person name="Lee S.D."/>
        </authorList>
    </citation>
    <scope>NUCLEOTIDE SEQUENCE [LARGE SCALE GENOMIC DNA]</scope>
    <source>
        <strain evidence="2 3">C1-24</strain>
    </source>
</reference>
<protein>
    <submittedName>
        <fullName evidence="2">WXG100 family type VII secretion target</fullName>
    </submittedName>
</protein>
<keyword evidence="1" id="KW-0175">Coiled coil</keyword>
<dbReference type="AlphaFoldDB" id="A0A5A7SII2"/>
<dbReference type="InterPro" id="IPR010310">
    <property type="entry name" value="T7SS_ESAT-6-like"/>
</dbReference>
<gene>
    <name evidence="2" type="ORF">FOY51_00810</name>
</gene>
<dbReference type="SUPFAM" id="SSF140453">
    <property type="entry name" value="EsxAB dimer-like"/>
    <property type="match status" value="1"/>
</dbReference>
<sequence length="155" mass="17612">MDGRCSEHARSIVGGVGRFGSPSHHRVEQRRRIAAPGCGQLYRHRRWVGRRHFRHSTGHVRSRYVANTDQILAFVERAAQIGRQIEERIAEVEREVAALQVDWEGSAADAHRANHETWTREMGDMRSALSELSNAAKGAHDRYVANVEHNVGMWP</sequence>
<accession>A0A5A7SII2</accession>
<dbReference type="OrthoDB" id="4380842at2"/>
<proteinExistence type="predicted"/>
<evidence type="ECO:0000313" key="3">
    <source>
        <dbReference type="Proteomes" id="UP000322244"/>
    </source>
</evidence>
<dbReference type="Gene3D" id="1.10.287.1060">
    <property type="entry name" value="ESAT-6-like"/>
    <property type="match status" value="1"/>
</dbReference>